<evidence type="ECO:0000256" key="6">
    <source>
        <dbReference type="SAM" id="Phobius"/>
    </source>
</evidence>
<feature type="compositionally biased region" description="Low complexity" evidence="5">
    <location>
        <begin position="312"/>
        <end position="323"/>
    </location>
</feature>
<feature type="transmembrane region" description="Helical" evidence="6">
    <location>
        <begin position="214"/>
        <end position="237"/>
    </location>
</feature>
<feature type="transmembrane region" description="Helical" evidence="6">
    <location>
        <begin position="564"/>
        <end position="584"/>
    </location>
</feature>
<dbReference type="GO" id="GO:0016020">
    <property type="term" value="C:membrane"/>
    <property type="evidence" value="ECO:0007669"/>
    <property type="project" value="UniProtKB-SubCell"/>
</dbReference>
<dbReference type="OMA" id="FCHNSVS"/>
<protein>
    <submittedName>
        <fullName evidence="7">Predicted protein</fullName>
    </submittedName>
</protein>
<evidence type="ECO:0000256" key="3">
    <source>
        <dbReference type="ARBA" id="ARBA00022989"/>
    </source>
</evidence>
<evidence type="ECO:0000313" key="7">
    <source>
        <dbReference type="EMBL" id="EFC42929.1"/>
    </source>
</evidence>
<sequence>MSTFSSTLFITSFSSTFEVIVECSIGFILTKLGFISADNVRFLSKMWFNLFIPCLFFKDMSTSFSLDLLQKLYLILLFGVVNQILAVVVGKLVFNKWTFRILFGPIRFVLMKVLSLFGKRSQFVENMDKMSKCETDMYTVSFFCHNSVSLPLVYLSALCYLSTTSSGGGNSSHSLDFMNLATDSMMITSTNGTVVDNTPAFYKLTYSEAYERSITALSIFIVPVEIMFYTLGSYVYSHGAEQMRKQMNEQLENPEPTTTEMVSNFVNLHEGNESVVVASEEHPQSYKPEFSEETLHLQEEETPSIEEMEPANNNESSINQENSPIVESSTTGNQSKLHKFKTISKNVLLFLWFNIILNPPLTAIFLACLISVISTDVKDFLIINPPPFVSTIKHLCSVFGQSVAPTSLLILGANIAAQASPHVFDDEKKDDDISSTTSTESLDLQEVEVIPVGERIKRKVYQIGRKLRRLCLGFFYGVLNTFKIRKLNPVALFFSIIIKLIVFPLLGVGLMYLTRSLFTDAFANIDDPLFFLVTLLQFATPPAIAITALSSVNDNYGQGETCEILLWSYLITPLTLSLFCSWFLKLSCELIVNPEDAMRVCNM</sequence>
<dbReference type="AlphaFoldDB" id="D2VJE5"/>
<keyword evidence="8" id="KW-1185">Reference proteome</keyword>
<accession>D2VJE5</accession>
<dbReference type="InParanoid" id="D2VJE5"/>
<dbReference type="FunCoup" id="D2VJE5">
    <property type="interactions" value="33"/>
</dbReference>
<feature type="transmembrane region" description="Helical" evidence="6">
    <location>
        <begin position="490"/>
        <end position="513"/>
    </location>
</feature>
<comment type="subcellular location">
    <subcellularLocation>
        <location evidence="1">Membrane</location>
        <topology evidence="1">Multi-pass membrane protein</topology>
    </subcellularLocation>
</comment>
<dbReference type="VEuPathDB" id="AmoebaDB:NAEGRDRAFT_69010"/>
<feature type="transmembrane region" description="Helical" evidence="6">
    <location>
        <begin position="138"/>
        <end position="163"/>
    </location>
</feature>
<dbReference type="KEGG" id="ngr:NAEGRDRAFT_69010"/>
<proteinExistence type="predicted"/>
<dbReference type="PANTHER" id="PTHR31794:SF2">
    <property type="entry name" value="AUXIN EFFLUX TRANSPORTER FAMILY PROTEIN (EUROFUNG)"/>
    <property type="match status" value="1"/>
</dbReference>
<dbReference type="GeneID" id="8853001"/>
<feature type="compositionally biased region" description="Acidic residues" evidence="5">
    <location>
        <begin position="300"/>
        <end position="309"/>
    </location>
</feature>
<dbReference type="Proteomes" id="UP000006671">
    <property type="component" value="Unassembled WGS sequence"/>
</dbReference>
<feature type="transmembrane region" description="Helical" evidence="6">
    <location>
        <begin position="529"/>
        <end position="552"/>
    </location>
</feature>
<feature type="transmembrane region" description="Helical" evidence="6">
    <location>
        <begin position="72"/>
        <end position="93"/>
    </location>
</feature>
<dbReference type="GO" id="GO:0055085">
    <property type="term" value="P:transmembrane transport"/>
    <property type="evidence" value="ECO:0007669"/>
    <property type="project" value="InterPro"/>
</dbReference>
<dbReference type="OrthoDB" id="191139at2759"/>
<dbReference type="EMBL" id="GG738876">
    <property type="protein sequence ID" value="EFC42929.1"/>
    <property type="molecule type" value="Genomic_DNA"/>
</dbReference>
<keyword evidence="4 6" id="KW-0472">Membrane</keyword>
<organism evidence="8">
    <name type="scientific">Naegleria gruberi</name>
    <name type="common">Amoeba</name>
    <dbReference type="NCBI Taxonomy" id="5762"/>
    <lineage>
        <taxon>Eukaryota</taxon>
        <taxon>Discoba</taxon>
        <taxon>Heterolobosea</taxon>
        <taxon>Tetramitia</taxon>
        <taxon>Eutetramitia</taxon>
        <taxon>Vahlkampfiidae</taxon>
        <taxon>Naegleria</taxon>
    </lineage>
</organism>
<dbReference type="GO" id="GO:0005783">
    <property type="term" value="C:endoplasmic reticulum"/>
    <property type="evidence" value="ECO:0007669"/>
    <property type="project" value="TreeGrafter"/>
</dbReference>
<dbReference type="PANTHER" id="PTHR31794">
    <property type="entry name" value="AUXIN EFFLUX TRANSPORTER FAMILY PROTEIN (EUROFUNG)"/>
    <property type="match status" value="1"/>
</dbReference>
<feature type="transmembrane region" description="Helical" evidence="6">
    <location>
        <begin position="7"/>
        <end position="30"/>
    </location>
</feature>
<evidence type="ECO:0000256" key="4">
    <source>
        <dbReference type="ARBA" id="ARBA00023136"/>
    </source>
</evidence>
<evidence type="ECO:0000256" key="5">
    <source>
        <dbReference type="SAM" id="MobiDB-lite"/>
    </source>
</evidence>
<evidence type="ECO:0000256" key="2">
    <source>
        <dbReference type="ARBA" id="ARBA00022692"/>
    </source>
</evidence>
<gene>
    <name evidence="7" type="ORF">NAEGRDRAFT_69010</name>
</gene>
<feature type="transmembrane region" description="Helical" evidence="6">
    <location>
        <begin position="347"/>
        <end position="372"/>
    </location>
</feature>
<dbReference type="STRING" id="5762.D2VJE5"/>
<feature type="transmembrane region" description="Helical" evidence="6">
    <location>
        <begin position="392"/>
        <end position="411"/>
    </location>
</feature>
<dbReference type="Pfam" id="PF03547">
    <property type="entry name" value="Mem_trans"/>
    <property type="match status" value="2"/>
</dbReference>
<dbReference type="InterPro" id="IPR004776">
    <property type="entry name" value="Mem_transp_PIN-like"/>
</dbReference>
<keyword evidence="3 6" id="KW-1133">Transmembrane helix</keyword>
<dbReference type="RefSeq" id="XP_002675673.1">
    <property type="nucleotide sequence ID" value="XM_002675627.1"/>
</dbReference>
<name>D2VJE5_NAEGR</name>
<keyword evidence="2 6" id="KW-0812">Transmembrane</keyword>
<evidence type="ECO:0000256" key="1">
    <source>
        <dbReference type="ARBA" id="ARBA00004141"/>
    </source>
</evidence>
<feature type="region of interest" description="Disordered" evidence="5">
    <location>
        <begin position="284"/>
        <end position="331"/>
    </location>
</feature>
<feature type="compositionally biased region" description="Basic and acidic residues" evidence="5">
    <location>
        <begin position="284"/>
        <end position="299"/>
    </location>
</feature>
<reference evidence="7 8" key="1">
    <citation type="journal article" date="2010" name="Cell">
        <title>The genome of Naegleria gruberi illuminates early eukaryotic versatility.</title>
        <authorList>
            <person name="Fritz-Laylin L.K."/>
            <person name="Prochnik S.E."/>
            <person name="Ginger M.L."/>
            <person name="Dacks J.B."/>
            <person name="Carpenter M.L."/>
            <person name="Field M.C."/>
            <person name="Kuo A."/>
            <person name="Paredez A."/>
            <person name="Chapman J."/>
            <person name="Pham J."/>
            <person name="Shu S."/>
            <person name="Neupane R."/>
            <person name="Cipriano M."/>
            <person name="Mancuso J."/>
            <person name="Tu H."/>
            <person name="Salamov A."/>
            <person name="Lindquist E."/>
            <person name="Shapiro H."/>
            <person name="Lucas S."/>
            <person name="Grigoriev I.V."/>
            <person name="Cande W.Z."/>
            <person name="Fulton C."/>
            <person name="Rokhsar D.S."/>
            <person name="Dawson S.C."/>
        </authorList>
    </citation>
    <scope>NUCLEOTIDE SEQUENCE [LARGE SCALE GENOMIC DNA]</scope>
    <source>
        <strain evidence="7 8">NEG-M</strain>
    </source>
</reference>
<evidence type="ECO:0000313" key="8">
    <source>
        <dbReference type="Proteomes" id="UP000006671"/>
    </source>
</evidence>